<reference evidence="3 4" key="1">
    <citation type="journal article" date="2015" name="Stand. Genomic Sci.">
        <title>Genomic Encyclopedia of Bacterial and Archaeal Type Strains, Phase III: the genomes of soil and plant-associated and newly described type strains.</title>
        <authorList>
            <person name="Whitman W.B."/>
            <person name="Woyke T."/>
            <person name="Klenk H.P."/>
            <person name="Zhou Y."/>
            <person name="Lilburn T.G."/>
            <person name="Beck B.J."/>
            <person name="De Vos P."/>
            <person name="Vandamme P."/>
            <person name="Eisen J.A."/>
            <person name="Garrity G."/>
            <person name="Hugenholtz P."/>
            <person name="Kyrpides N.C."/>
        </authorList>
    </citation>
    <scope>NUCLEOTIDE SEQUENCE [LARGE SCALE GENOMIC DNA]</scope>
    <source>
        <strain evidence="3 4">CGMCC 1.10821</strain>
    </source>
</reference>
<sequence length="102" mass="10647">MRLRKLVLAMTLPCLVTGAYADSKSTSLQIGIRIVPSCTIHSLRDQAGERIASTRVACSRGAPFRISSHSPPDPSPASTEVSLTPVAGGPPSGGRTITTITF</sequence>
<feature type="chain" id="PRO_5021713265" evidence="2">
    <location>
        <begin position="22"/>
        <end position="102"/>
    </location>
</feature>
<gene>
    <name evidence="3" type="ORF">IP90_01051</name>
</gene>
<comment type="caution">
    <text evidence="3">The sequence shown here is derived from an EMBL/GenBank/DDBJ whole genome shotgun (WGS) entry which is preliminary data.</text>
</comment>
<keyword evidence="4" id="KW-1185">Reference proteome</keyword>
<name>A0A562LB48_9GAMM</name>
<protein>
    <submittedName>
        <fullName evidence="3">Uncharacterized protein</fullName>
    </submittedName>
</protein>
<accession>A0A562LB48</accession>
<organism evidence="3 4">
    <name type="scientific">Luteimonas cucumeris</name>
    <dbReference type="NCBI Taxonomy" id="985012"/>
    <lineage>
        <taxon>Bacteria</taxon>
        <taxon>Pseudomonadati</taxon>
        <taxon>Pseudomonadota</taxon>
        <taxon>Gammaproteobacteria</taxon>
        <taxon>Lysobacterales</taxon>
        <taxon>Lysobacteraceae</taxon>
        <taxon>Luteimonas</taxon>
    </lineage>
</organism>
<evidence type="ECO:0000256" key="2">
    <source>
        <dbReference type="SAM" id="SignalP"/>
    </source>
</evidence>
<evidence type="ECO:0000256" key="1">
    <source>
        <dbReference type="SAM" id="MobiDB-lite"/>
    </source>
</evidence>
<keyword evidence="2" id="KW-0732">Signal</keyword>
<feature type="signal peptide" evidence="2">
    <location>
        <begin position="1"/>
        <end position="21"/>
    </location>
</feature>
<proteinExistence type="predicted"/>
<dbReference type="AlphaFoldDB" id="A0A562LB48"/>
<feature type="region of interest" description="Disordered" evidence="1">
    <location>
        <begin position="63"/>
        <end position="102"/>
    </location>
</feature>
<dbReference type="Proteomes" id="UP000315167">
    <property type="component" value="Unassembled WGS sequence"/>
</dbReference>
<dbReference type="EMBL" id="VLKN01000002">
    <property type="protein sequence ID" value="TWI04909.1"/>
    <property type="molecule type" value="Genomic_DNA"/>
</dbReference>
<dbReference type="RefSeq" id="WP_144898556.1">
    <property type="nucleotide sequence ID" value="NZ_VLKN01000002.1"/>
</dbReference>
<evidence type="ECO:0000313" key="4">
    <source>
        <dbReference type="Proteomes" id="UP000315167"/>
    </source>
</evidence>
<evidence type="ECO:0000313" key="3">
    <source>
        <dbReference type="EMBL" id="TWI04909.1"/>
    </source>
</evidence>